<dbReference type="Proteomes" id="UP000248066">
    <property type="component" value="Unassembled WGS sequence"/>
</dbReference>
<dbReference type="AlphaFoldDB" id="A0A2W0HF15"/>
<dbReference type="PANTHER" id="PTHR30146:SF146">
    <property type="entry name" value="HTH-TYPE TRANSCRIPTIONAL REGULATOR TRER"/>
    <property type="match status" value="1"/>
</dbReference>
<comment type="caution">
    <text evidence="5">The sequence shown here is derived from an EMBL/GenBank/DDBJ whole genome shotgun (WGS) entry which is preliminary data.</text>
</comment>
<keyword evidence="6" id="KW-1185">Reference proteome</keyword>
<dbReference type="GO" id="GO:0000976">
    <property type="term" value="F:transcription cis-regulatory region binding"/>
    <property type="evidence" value="ECO:0007669"/>
    <property type="project" value="TreeGrafter"/>
</dbReference>
<feature type="domain" description="HTH lacI-type" evidence="4">
    <location>
        <begin position="2"/>
        <end position="56"/>
    </location>
</feature>
<dbReference type="Gene3D" id="1.10.260.40">
    <property type="entry name" value="lambda repressor-like DNA-binding domains"/>
    <property type="match status" value="1"/>
</dbReference>
<sequence>MVTIRDIAGLAGVSRTTVSRVLNSSGYVSEQARSRVMQVIEETGYVPSEQAKALRTKKSNVIGVILPRMSTETASRVADGIENVLNREGYQMVLANANLKVEKEIEQLKLLESRRVDGIILLATNKEEKLLDAIRNLSVPVVAIGQDLPDVTSVVYDDYHAARDMTEAILKKGHTRVGFIGVYESDHAVGILRKQGYKDAMKAVGLTTEDSWAQQGDFTGESGYEAMKRMMNESAEHPSAVFAVTDRLALGAMEYLKSRGLEIPDHIAVAGLGNSELSRYVTPSLTTVDYDYEEAGMRTADLLLERLNRSGEKREKIVMGYRLLFRDSLI</sequence>
<name>A0A2W0HF15_9BACI</name>
<dbReference type="SUPFAM" id="SSF53822">
    <property type="entry name" value="Periplasmic binding protein-like I"/>
    <property type="match status" value="1"/>
</dbReference>
<organism evidence="5 6">
    <name type="scientific">Alteribacter lacisalsi</name>
    <dbReference type="NCBI Taxonomy" id="2045244"/>
    <lineage>
        <taxon>Bacteria</taxon>
        <taxon>Bacillati</taxon>
        <taxon>Bacillota</taxon>
        <taxon>Bacilli</taxon>
        <taxon>Bacillales</taxon>
        <taxon>Bacillaceae</taxon>
        <taxon>Alteribacter</taxon>
    </lineage>
</organism>
<evidence type="ECO:0000256" key="3">
    <source>
        <dbReference type="ARBA" id="ARBA00023163"/>
    </source>
</evidence>
<dbReference type="Pfam" id="PF13377">
    <property type="entry name" value="Peripla_BP_3"/>
    <property type="match status" value="1"/>
</dbReference>
<dbReference type="CDD" id="cd01392">
    <property type="entry name" value="HTH_LacI"/>
    <property type="match status" value="1"/>
</dbReference>
<protein>
    <submittedName>
        <fullName evidence="5">LacI family transcriptional regulator</fullName>
    </submittedName>
</protein>
<dbReference type="PROSITE" id="PS00356">
    <property type="entry name" value="HTH_LACI_1"/>
    <property type="match status" value="1"/>
</dbReference>
<dbReference type="InterPro" id="IPR000843">
    <property type="entry name" value="HTH_LacI"/>
</dbReference>
<evidence type="ECO:0000313" key="6">
    <source>
        <dbReference type="Proteomes" id="UP000248066"/>
    </source>
</evidence>
<dbReference type="SMART" id="SM00354">
    <property type="entry name" value="HTH_LACI"/>
    <property type="match status" value="1"/>
</dbReference>
<dbReference type="SUPFAM" id="SSF47413">
    <property type="entry name" value="lambda repressor-like DNA-binding domains"/>
    <property type="match status" value="1"/>
</dbReference>
<dbReference type="OrthoDB" id="3180992at2"/>
<gene>
    <name evidence="5" type="ORF">CR205_18450</name>
</gene>
<accession>A0A2W0HF15</accession>
<keyword evidence="2" id="KW-0238">DNA-binding</keyword>
<dbReference type="InterPro" id="IPR028082">
    <property type="entry name" value="Peripla_BP_I"/>
</dbReference>
<reference evidence="5 6" key="1">
    <citation type="submission" date="2017-10" db="EMBL/GenBank/DDBJ databases">
        <title>Bacillus sp. nov., a halophilic bacterium isolated from a Yangshapao Lake.</title>
        <authorList>
            <person name="Wang H."/>
        </authorList>
    </citation>
    <scope>NUCLEOTIDE SEQUENCE [LARGE SCALE GENOMIC DNA]</scope>
    <source>
        <strain evidence="5 6">YSP-3</strain>
    </source>
</reference>
<dbReference type="Pfam" id="PF00356">
    <property type="entry name" value="LacI"/>
    <property type="match status" value="1"/>
</dbReference>
<dbReference type="InterPro" id="IPR046335">
    <property type="entry name" value="LacI/GalR-like_sensor"/>
</dbReference>
<dbReference type="GO" id="GO:0003700">
    <property type="term" value="F:DNA-binding transcription factor activity"/>
    <property type="evidence" value="ECO:0007669"/>
    <property type="project" value="TreeGrafter"/>
</dbReference>
<dbReference type="CDD" id="cd01542">
    <property type="entry name" value="PBP1_TreR-like"/>
    <property type="match status" value="1"/>
</dbReference>
<dbReference type="InterPro" id="IPR010982">
    <property type="entry name" value="Lambda_DNA-bd_dom_sf"/>
</dbReference>
<evidence type="ECO:0000256" key="2">
    <source>
        <dbReference type="ARBA" id="ARBA00023125"/>
    </source>
</evidence>
<dbReference type="EMBL" id="PDOF01000004">
    <property type="protein sequence ID" value="PYZ95512.1"/>
    <property type="molecule type" value="Genomic_DNA"/>
</dbReference>
<proteinExistence type="predicted"/>
<dbReference type="PROSITE" id="PS50932">
    <property type="entry name" value="HTH_LACI_2"/>
    <property type="match status" value="1"/>
</dbReference>
<dbReference type="RefSeq" id="WP_110521638.1">
    <property type="nucleotide sequence ID" value="NZ_PDOF01000004.1"/>
</dbReference>
<keyword evidence="1" id="KW-0805">Transcription regulation</keyword>
<keyword evidence="3" id="KW-0804">Transcription</keyword>
<evidence type="ECO:0000259" key="4">
    <source>
        <dbReference type="PROSITE" id="PS50932"/>
    </source>
</evidence>
<evidence type="ECO:0000313" key="5">
    <source>
        <dbReference type="EMBL" id="PYZ95512.1"/>
    </source>
</evidence>
<evidence type="ECO:0000256" key="1">
    <source>
        <dbReference type="ARBA" id="ARBA00023015"/>
    </source>
</evidence>
<dbReference type="PANTHER" id="PTHR30146">
    <property type="entry name" value="LACI-RELATED TRANSCRIPTIONAL REPRESSOR"/>
    <property type="match status" value="1"/>
</dbReference>
<dbReference type="Gene3D" id="3.40.50.2300">
    <property type="match status" value="2"/>
</dbReference>
<dbReference type="PRINTS" id="PR00036">
    <property type="entry name" value="HTHLACI"/>
</dbReference>